<protein>
    <submittedName>
        <fullName evidence="2">NmrA family protein</fullName>
    </submittedName>
</protein>
<proteinExistence type="predicted"/>
<feature type="domain" description="NAD(P)-binding" evidence="1">
    <location>
        <begin position="7"/>
        <end position="135"/>
    </location>
</feature>
<dbReference type="EMBL" id="CP006850">
    <property type="protein sequence ID" value="AHH15713.1"/>
    <property type="molecule type" value="Genomic_DNA"/>
</dbReference>
<dbReference type="AlphaFoldDB" id="W5T9N2"/>
<gene>
    <name evidence="2" type="ORF">NONO_c09060</name>
</gene>
<dbReference type="HOGENOM" id="CLU_007383_10_6_11"/>
<dbReference type="STRING" id="1415166.NONO_c09060"/>
<dbReference type="Proteomes" id="UP000019150">
    <property type="component" value="Chromosome"/>
</dbReference>
<dbReference type="SUPFAM" id="SSF51735">
    <property type="entry name" value="NAD(P)-binding Rossmann-fold domains"/>
    <property type="match status" value="1"/>
</dbReference>
<dbReference type="Pfam" id="PF13460">
    <property type="entry name" value="NAD_binding_10"/>
    <property type="match status" value="1"/>
</dbReference>
<reference evidence="2 3" key="1">
    <citation type="journal article" date="2014" name="Appl. Environ. Microbiol.">
        <title>Insights into the Microbial Degradation of Rubber and Gutta-Percha by Analysis of the Complete Genome of Nocardia nova SH22a.</title>
        <authorList>
            <person name="Luo Q."/>
            <person name="Hiessl S."/>
            <person name="Poehlein A."/>
            <person name="Daniel R."/>
            <person name="Steinbuchel A."/>
        </authorList>
    </citation>
    <scope>NUCLEOTIDE SEQUENCE [LARGE SCALE GENOMIC DNA]</scope>
    <source>
        <strain evidence="2">SH22a</strain>
    </source>
</reference>
<dbReference type="PANTHER" id="PTHR43162:SF1">
    <property type="entry name" value="PRESTALK A DIFFERENTIATION PROTEIN A"/>
    <property type="match status" value="1"/>
</dbReference>
<name>W5T9N2_9NOCA</name>
<dbReference type="InterPro" id="IPR016040">
    <property type="entry name" value="NAD(P)-bd_dom"/>
</dbReference>
<dbReference type="Gene3D" id="3.90.25.10">
    <property type="entry name" value="UDP-galactose 4-epimerase, domain 1"/>
    <property type="match status" value="1"/>
</dbReference>
<dbReference type="PANTHER" id="PTHR43162">
    <property type="match status" value="1"/>
</dbReference>
<accession>W5T9N2</accession>
<dbReference type="OrthoDB" id="3510772at2"/>
<evidence type="ECO:0000259" key="1">
    <source>
        <dbReference type="Pfam" id="PF13460"/>
    </source>
</evidence>
<keyword evidence="3" id="KW-1185">Reference proteome</keyword>
<dbReference type="InterPro" id="IPR051604">
    <property type="entry name" value="Ergot_Alk_Oxidoreductase"/>
</dbReference>
<dbReference type="PATRIC" id="fig|1415166.3.peg.918"/>
<dbReference type="eggNOG" id="COG0702">
    <property type="taxonomic scope" value="Bacteria"/>
</dbReference>
<organism evidence="2 3">
    <name type="scientific">Nocardia nova SH22a</name>
    <dbReference type="NCBI Taxonomy" id="1415166"/>
    <lineage>
        <taxon>Bacteria</taxon>
        <taxon>Bacillati</taxon>
        <taxon>Actinomycetota</taxon>
        <taxon>Actinomycetes</taxon>
        <taxon>Mycobacteriales</taxon>
        <taxon>Nocardiaceae</taxon>
        <taxon>Nocardia</taxon>
    </lineage>
</organism>
<dbReference type="KEGG" id="nno:NONO_c09060"/>
<sequence length="275" mass="29405">MVTVVFGARGNVGRRVAADLIATGEEVRLTSRQPEGLSSSAAEVVAADLERPESLPAALDGAQRVFLYAKPAGIDGFVAAAEAAGVRQVVLLSSGAVLRGPDDPIGRDHRTVESAIEKSGLAWTFIRAGGFAANTLWWWRASIRDEGVARVPYPEAWAAPIHEKDLAAIAVTALTESGHDGRAYPAYGPEVLTVREQIQQIGAALNRDIAIEVISEEQARIELAKTMPQIGVDAVLAGWRAGTTTRPEVSVISDITGRPAHTFAQWAVDHRDDFR</sequence>
<dbReference type="InterPro" id="IPR036291">
    <property type="entry name" value="NAD(P)-bd_dom_sf"/>
</dbReference>
<evidence type="ECO:0000313" key="3">
    <source>
        <dbReference type="Proteomes" id="UP000019150"/>
    </source>
</evidence>
<evidence type="ECO:0000313" key="2">
    <source>
        <dbReference type="EMBL" id="AHH15713.1"/>
    </source>
</evidence>
<dbReference type="Gene3D" id="3.40.50.720">
    <property type="entry name" value="NAD(P)-binding Rossmann-like Domain"/>
    <property type="match status" value="1"/>
</dbReference>
<dbReference type="RefSeq" id="WP_025347234.1">
    <property type="nucleotide sequence ID" value="NZ_CP006850.1"/>
</dbReference>